<protein>
    <submittedName>
        <fullName evidence="2">Myb-related transcription factor, partner of profilin-like</fullName>
    </submittedName>
</protein>
<reference evidence="2" key="1">
    <citation type="submission" date="2023-08" db="EMBL/GenBank/DDBJ databases">
        <authorList>
            <person name="Alioto T."/>
            <person name="Alioto T."/>
            <person name="Gomez Garrido J."/>
        </authorList>
    </citation>
    <scope>NUCLEOTIDE SEQUENCE</scope>
</reference>
<feature type="compositionally biased region" description="Acidic residues" evidence="1">
    <location>
        <begin position="78"/>
        <end position="97"/>
    </location>
</feature>
<keyword evidence="3" id="KW-1185">Reference proteome</keyword>
<dbReference type="EMBL" id="OY660881">
    <property type="protein sequence ID" value="CAJ1079178.1"/>
    <property type="molecule type" value="Genomic_DNA"/>
</dbReference>
<organism evidence="2 3">
    <name type="scientific">Xyrichtys novacula</name>
    <name type="common">Pearly razorfish</name>
    <name type="synonym">Hemipteronotus novacula</name>
    <dbReference type="NCBI Taxonomy" id="13765"/>
    <lineage>
        <taxon>Eukaryota</taxon>
        <taxon>Metazoa</taxon>
        <taxon>Chordata</taxon>
        <taxon>Craniata</taxon>
        <taxon>Vertebrata</taxon>
        <taxon>Euteleostomi</taxon>
        <taxon>Actinopterygii</taxon>
        <taxon>Neopterygii</taxon>
        <taxon>Teleostei</taxon>
        <taxon>Neoteleostei</taxon>
        <taxon>Acanthomorphata</taxon>
        <taxon>Eupercaria</taxon>
        <taxon>Labriformes</taxon>
        <taxon>Labridae</taxon>
        <taxon>Xyrichtys</taxon>
    </lineage>
</organism>
<proteinExistence type="predicted"/>
<accession>A0AAV1H3G0</accession>
<dbReference type="AlphaFoldDB" id="A0AAV1H3G0"/>
<name>A0AAV1H3G0_XYRNO</name>
<sequence length="204" mass="23410">MAEMEEMSARQPNFSQEETDVLVREVQSRSGRIYVHANRPPRADDAKAAWEEQQHHRREEEEEEQQQQQQQVVREEEKEGEEDEDDHEEEGEEDQGEPEPVPETQEGAGHRHEPATQGRRRNRVQREDRPFLDTQRAGFQMLERELGSMGARLGSLEAQVKLFQEVLQASLLPLASGVATLQRLFQVAERLLPPAQSSAPACPR</sequence>
<evidence type="ECO:0000256" key="1">
    <source>
        <dbReference type="SAM" id="MobiDB-lite"/>
    </source>
</evidence>
<feature type="region of interest" description="Disordered" evidence="1">
    <location>
        <begin position="1"/>
        <end position="136"/>
    </location>
</feature>
<dbReference type="Proteomes" id="UP001178508">
    <property type="component" value="Chromosome 18"/>
</dbReference>
<evidence type="ECO:0000313" key="2">
    <source>
        <dbReference type="EMBL" id="CAJ1079178.1"/>
    </source>
</evidence>
<evidence type="ECO:0000313" key="3">
    <source>
        <dbReference type="Proteomes" id="UP001178508"/>
    </source>
</evidence>
<gene>
    <name evidence="2" type="ORF">XNOV1_A005178</name>
</gene>
<feature type="compositionally biased region" description="Basic and acidic residues" evidence="1">
    <location>
        <begin position="41"/>
        <end position="59"/>
    </location>
</feature>